<dbReference type="InterPro" id="IPR052200">
    <property type="entry name" value="Protoporphyrinogen_IX_DH"/>
</dbReference>
<dbReference type="GO" id="GO:0010181">
    <property type="term" value="F:FMN binding"/>
    <property type="evidence" value="ECO:0007669"/>
    <property type="project" value="InterPro"/>
</dbReference>
<dbReference type="GO" id="GO:0006783">
    <property type="term" value="P:heme biosynthetic process"/>
    <property type="evidence" value="ECO:0007669"/>
    <property type="project" value="TreeGrafter"/>
</dbReference>
<dbReference type="AlphaFoldDB" id="A0A1G9HBN6"/>
<proteinExistence type="predicted"/>
<dbReference type="InterPro" id="IPR026816">
    <property type="entry name" value="Flavodoxin_dom"/>
</dbReference>
<feature type="domain" description="Flavodoxin" evidence="1">
    <location>
        <begin position="5"/>
        <end position="140"/>
    </location>
</feature>
<organism evidence="2 3">
    <name type="scientific">Tessaracoccus oleiagri</name>
    <dbReference type="NCBI Taxonomy" id="686624"/>
    <lineage>
        <taxon>Bacteria</taxon>
        <taxon>Bacillati</taxon>
        <taxon>Actinomycetota</taxon>
        <taxon>Actinomycetes</taxon>
        <taxon>Propionibacteriales</taxon>
        <taxon>Propionibacteriaceae</taxon>
        <taxon>Tessaracoccus</taxon>
    </lineage>
</organism>
<dbReference type="PANTHER" id="PTHR38030:SF2">
    <property type="entry name" value="PROTOPORPHYRINOGEN IX DEHYDROGENASE [QUINONE]"/>
    <property type="match status" value="1"/>
</dbReference>
<name>A0A1G9HBN6_9ACTN</name>
<keyword evidence="3" id="KW-1185">Reference proteome</keyword>
<dbReference type="PROSITE" id="PS00201">
    <property type="entry name" value="FLAVODOXIN"/>
    <property type="match status" value="1"/>
</dbReference>
<dbReference type="RefSeq" id="WP_093248083.1">
    <property type="nucleotide sequence ID" value="NZ_FNGP01000001.1"/>
</dbReference>
<dbReference type="InterPro" id="IPR029039">
    <property type="entry name" value="Flavoprotein-like_sf"/>
</dbReference>
<dbReference type="STRING" id="686624.SAMN04488242_0204"/>
<dbReference type="Pfam" id="PF12724">
    <property type="entry name" value="Flavodoxin_5"/>
    <property type="match status" value="1"/>
</dbReference>
<dbReference type="Proteomes" id="UP000199475">
    <property type="component" value="Unassembled WGS sequence"/>
</dbReference>
<dbReference type="EMBL" id="FNGP01000001">
    <property type="protein sequence ID" value="SDL10319.1"/>
    <property type="molecule type" value="Genomic_DNA"/>
</dbReference>
<sequence length="164" mass="17871">MSRILIVYSTRAGTTAHVANLLAREFRRLGHQVTVASASAQPSPEGADFYVVGSGILASNWNPEALEWLSTHADQLRGRLALFNVCLTAADPSKREDALAYNDEAAGIVEPVASESFAGRFRPERVKWWERLMLRMLGQGVQDHIDPAAIAGWADDLAGARLAE</sequence>
<evidence type="ECO:0000313" key="2">
    <source>
        <dbReference type="EMBL" id="SDL10319.1"/>
    </source>
</evidence>
<protein>
    <submittedName>
        <fullName evidence="2">Flavodoxin domain-containing protein</fullName>
    </submittedName>
</protein>
<dbReference type="GO" id="GO:0070819">
    <property type="term" value="F:menaquinone-dependent protoporphyrinogen oxidase activity"/>
    <property type="evidence" value="ECO:0007669"/>
    <property type="project" value="TreeGrafter"/>
</dbReference>
<evidence type="ECO:0000313" key="3">
    <source>
        <dbReference type="Proteomes" id="UP000199475"/>
    </source>
</evidence>
<dbReference type="OrthoDB" id="3731572at2"/>
<reference evidence="2 3" key="1">
    <citation type="submission" date="2016-10" db="EMBL/GenBank/DDBJ databases">
        <authorList>
            <person name="de Groot N.N."/>
        </authorList>
    </citation>
    <scope>NUCLEOTIDE SEQUENCE [LARGE SCALE GENOMIC DNA]</scope>
    <source>
        <strain evidence="2 3">CGMCC 1.9159</strain>
    </source>
</reference>
<gene>
    <name evidence="2" type="ORF">SAMN04488242_0204</name>
</gene>
<accession>A0A1G9HBN6</accession>
<dbReference type="GO" id="GO:0009055">
    <property type="term" value="F:electron transfer activity"/>
    <property type="evidence" value="ECO:0007669"/>
    <property type="project" value="InterPro"/>
</dbReference>
<dbReference type="SUPFAM" id="SSF52218">
    <property type="entry name" value="Flavoproteins"/>
    <property type="match status" value="1"/>
</dbReference>
<dbReference type="Gene3D" id="3.40.50.360">
    <property type="match status" value="1"/>
</dbReference>
<dbReference type="InterPro" id="IPR001226">
    <property type="entry name" value="Flavodoxin_CS"/>
</dbReference>
<evidence type="ECO:0000259" key="1">
    <source>
        <dbReference type="Pfam" id="PF12724"/>
    </source>
</evidence>
<dbReference type="PANTHER" id="PTHR38030">
    <property type="entry name" value="PROTOPORPHYRINOGEN IX DEHYDROGENASE [MENAQUINONE]"/>
    <property type="match status" value="1"/>
</dbReference>